<gene>
    <name evidence="1" type="ORF">CDV49_07370</name>
</gene>
<sequence>MSVQACLNGARRAGSHPTLPVTPAELARDAALCRAAGAETVHLHVRDHGGAESLHPEHVAETLTAVREAVPGMPVGISTGAWNPPYGQRLAAMAEWSVRPDFVSVNLSEADAPEVIALMQRQRIGVEAGLSSLEDVRRLLPLEPGNCLRFLVEMETADFAAQREEAEEMIRRLADTAPHVPVLLHGMNATAWRFVDMAAEQGLATRIGLEDVLTLPDGSPTDNPRLVAEAVRRYPAI</sequence>
<dbReference type="InterPro" id="IPR008567">
    <property type="entry name" value="BKACE"/>
</dbReference>
<dbReference type="OrthoDB" id="9814797at2"/>
<comment type="caution">
    <text evidence="1">The sequence shown here is derived from an EMBL/GenBank/DDBJ whole genome shotgun (WGS) entry which is preliminary data.</text>
</comment>
<proteinExistence type="predicted"/>
<name>A0A212ADE9_9RHOB</name>
<accession>A0A212ADE9</accession>
<dbReference type="InterPro" id="IPR013785">
    <property type="entry name" value="Aldolase_TIM"/>
</dbReference>
<dbReference type="SUPFAM" id="SSF51412">
    <property type="entry name" value="Inosine monophosphate dehydrogenase (IMPDH)"/>
    <property type="match status" value="1"/>
</dbReference>
<keyword evidence="2" id="KW-1185">Reference proteome</keyword>
<evidence type="ECO:0000313" key="2">
    <source>
        <dbReference type="Proteomes" id="UP000196878"/>
    </source>
</evidence>
<dbReference type="AlphaFoldDB" id="A0A212ADE9"/>
<dbReference type="PANTHER" id="PTHR37418">
    <property type="entry name" value="3-KETO-5-AMINOHEXANOATE CLEAVAGE ENZYME-RELATED"/>
    <property type="match status" value="1"/>
</dbReference>
<dbReference type="Gene3D" id="3.20.20.70">
    <property type="entry name" value="Aldolase class I"/>
    <property type="match status" value="1"/>
</dbReference>
<dbReference type="RefSeq" id="WP_088214899.1">
    <property type="nucleotide sequence ID" value="NZ_NIPW01000010.1"/>
</dbReference>
<organism evidence="1 2">
    <name type="scientific">Haematobacter genomosp. 1</name>
    <dbReference type="NCBI Taxonomy" id="366618"/>
    <lineage>
        <taxon>Bacteria</taxon>
        <taxon>Pseudomonadati</taxon>
        <taxon>Pseudomonadota</taxon>
        <taxon>Alphaproteobacteria</taxon>
        <taxon>Rhodobacterales</taxon>
        <taxon>Paracoccaceae</taxon>
        <taxon>Haematobacter</taxon>
    </lineage>
</organism>
<dbReference type="Pfam" id="PF05853">
    <property type="entry name" value="BKACE"/>
    <property type="match status" value="1"/>
</dbReference>
<protein>
    <recommendedName>
        <fullName evidence="3">3-keto-5-aminohexanoate cleavage enzyme</fullName>
    </recommendedName>
</protein>
<dbReference type="PANTHER" id="PTHR37418:SF1">
    <property type="entry name" value="3-KETO-5-AMINOHEXANOATE CLEAVAGE PROTEIN"/>
    <property type="match status" value="1"/>
</dbReference>
<dbReference type="GO" id="GO:0043720">
    <property type="term" value="F:3-keto-5-aminohexanoate cleavage activity"/>
    <property type="evidence" value="ECO:0007669"/>
    <property type="project" value="InterPro"/>
</dbReference>
<dbReference type="Proteomes" id="UP000196878">
    <property type="component" value="Unassembled WGS sequence"/>
</dbReference>
<dbReference type="EMBL" id="NIPW01000010">
    <property type="protein sequence ID" value="OWJ78912.1"/>
    <property type="molecule type" value="Genomic_DNA"/>
</dbReference>
<evidence type="ECO:0000313" key="1">
    <source>
        <dbReference type="EMBL" id="OWJ78912.1"/>
    </source>
</evidence>
<evidence type="ECO:0008006" key="3">
    <source>
        <dbReference type="Google" id="ProtNLM"/>
    </source>
</evidence>
<reference evidence="1 2" key="1">
    <citation type="submission" date="2016-12" db="EMBL/GenBank/DDBJ databases">
        <title>Comparison of Traditional DNA-DNA Hybridization with In Silico Genomic Analysis.</title>
        <authorList>
            <person name="Nicholson A.C."/>
            <person name="Humrighouse B.W."/>
            <person name="Graziano J."/>
            <person name="Lasker B."/>
            <person name="Whitney A.M."/>
            <person name="Mcquiston J.R."/>
        </authorList>
    </citation>
    <scope>NUCLEOTIDE SEQUENCE [LARGE SCALE GENOMIC DNA]</scope>
    <source>
        <strain evidence="1 2">H2240</strain>
    </source>
</reference>